<dbReference type="GO" id="GO:0006508">
    <property type="term" value="P:proteolysis"/>
    <property type="evidence" value="ECO:0007669"/>
    <property type="project" value="UniProtKB-KW"/>
</dbReference>
<keyword evidence="11" id="KW-1185">Reference proteome</keyword>
<feature type="domain" description="NfeD1b N-terminal" evidence="9">
    <location>
        <begin position="31"/>
        <end position="228"/>
    </location>
</feature>
<evidence type="ECO:0000313" key="11">
    <source>
        <dbReference type="Proteomes" id="UP000252733"/>
    </source>
</evidence>
<comment type="subcellular location">
    <subcellularLocation>
        <location evidence="1">Membrane</location>
        <topology evidence="1">Multi-pass membrane protein</topology>
    </subcellularLocation>
</comment>
<evidence type="ECO:0000256" key="6">
    <source>
        <dbReference type="SAM" id="SignalP"/>
    </source>
</evidence>
<keyword evidence="10" id="KW-0378">Hydrolase</keyword>
<dbReference type="EMBL" id="QPIZ01000033">
    <property type="protein sequence ID" value="RCW28972.1"/>
    <property type="molecule type" value="Genomic_DNA"/>
</dbReference>
<feature type="transmembrane region" description="Helical" evidence="5">
    <location>
        <begin position="350"/>
        <end position="374"/>
    </location>
</feature>
<feature type="domain" description="NfeD integral membrane" evidence="8">
    <location>
        <begin position="248"/>
        <end position="370"/>
    </location>
</feature>
<accession>A0A368UJX5</accession>
<dbReference type="PANTHER" id="PTHR33507:SF3">
    <property type="entry name" value="INNER MEMBRANE PROTEIN YBBJ"/>
    <property type="match status" value="1"/>
</dbReference>
<evidence type="ECO:0000313" key="10">
    <source>
        <dbReference type="EMBL" id="RCW28972.1"/>
    </source>
</evidence>
<dbReference type="GO" id="GO:0005886">
    <property type="term" value="C:plasma membrane"/>
    <property type="evidence" value="ECO:0007669"/>
    <property type="project" value="TreeGrafter"/>
</dbReference>
<keyword evidence="3 5" id="KW-1133">Transmembrane helix</keyword>
<keyword evidence="4 5" id="KW-0472">Membrane</keyword>
<dbReference type="SUPFAM" id="SSF52096">
    <property type="entry name" value="ClpP/crotonase"/>
    <property type="match status" value="1"/>
</dbReference>
<protein>
    <submittedName>
        <fullName evidence="10">Membrane-bound serine protease (ClpP class)</fullName>
    </submittedName>
</protein>
<sequence>MRKLFSLFITLVLFGSALPAQTSNETENLIYRLRIFSEINSTSWVHTQNAFEEAEEMKADAILLHLNTYGGQVLFADSIRTRILNSKIPVHVFIDNNAASAGALISIACDSIYMRPGANIGAATVVNQTGEQMPDKYQSYMRSTIRATAESHGKDTIITPTDTIIKWVRDPQIAEAMVDDRVYIPGVIDTGKVLTLTALEAIDLDFCEGTANSVDEVIEKLELKPYELKTYEPSFYDGLKGFLTSPVLQGILVLLIIGGLYFELQSPGIGFPLIVSIAAAILYFAPLYIDGLAANWEILIFIIGIALIAVEIFAIPGFGIAGISGIILALTGLTLSLLENTAFDFSPVDTTAFFTALLTVFLGIFGGFIISIWLSQKILTTTSGPFSKLALNTSQPLEEGYVSIDAEMKKLVGKTGKAYTVLRPSGRVEVEGKIYDARASEGFIEKDESVEISAFWSGQLVVRQVEE</sequence>
<dbReference type="Proteomes" id="UP000252733">
    <property type="component" value="Unassembled WGS sequence"/>
</dbReference>
<dbReference type="InterPro" id="IPR029045">
    <property type="entry name" value="ClpP/crotonase-like_dom_sf"/>
</dbReference>
<feature type="signal peptide" evidence="6">
    <location>
        <begin position="1"/>
        <end position="22"/>
    </location>
</feature>
<keyword evidence="10" id="KW-0645">Protease</keyword>
<evidence type="ECO:0000256" key="3">
    <source>
        <dbReference type="ARBA" id="ARBA00022989"/>
    </source>
</evidence>
<dbReference type="Gene3D" id="2.40.50.140">
    <property type="entry name" value="Nucleic acid-binding proteins"/>
    <property type="match status" value="1"/>
</dbReference>
<dbReference type="InterPro" id="IPR052165">
    <property type="entry name" value="Membrane_assoc_protease"/>
</dbReference>
<evidence type="ECO:0000256" key="1">
    <source>
        <dbReference type="ARBA" id="ARBA00004141"/>
    </source>
</evidence>
<dbReference type="SUPFAM" id="SSF141322">
    <property type="entry name" value="NfeD domain-like"/>
    <property type="match status" value="1"/>
</dbReference>
<feature type="transmembrane region" description="Helical" evidence="5">
    <location>
        <begin position="295"/>
        <end position="313"/>
    </location>
</feature>
<dbReference type="InterPro" id="IPR002810">
    <property type="entry name" value="NfeD-like_C"/>
</dbReference>
<feature type="transmembrane region" description="Helical" evidence="5">
    <location>
        <begin position="320"/>
        <end position="338"/>
    </location>
</feature>
<proteinExistence type="predicted"/>
<evidence type="ECO:0000259" key="9">
    <source>
        <dbReference type="Pfam" id="PF25145"/>
    </source>
</evidence>
<feature type="transmembrane region" description="Helical" evidence="5">
    <location>
        <begin position="242"/>
        <end position="262"/>
    </location>
</feature>
<dbReference type="InterPro" id="IPR056738">
    <property type="entry name" value="NfeD1b_N"/>
</dbReference>
<evidence type="ECO:0000256" key="2">
    <source>
        <dbReference type="ARBA" id="ARBA00022692"/>
    </source>
</evidence>
<feature type="transmembrane region" description="Helical" evidence="5">
    <location>
        <begin position="269"/>
        <end position="289"/>
    </location>
</feature>
<dbReference type="Pfam" id="PF01957">
    <property type="entry name" value="NfeD"/>
    <property type="match status" value="1"/>
</dbReference>
<dbReference type="PANTHER" id="PTHR33507">
    <property type="entry name" value="INNER MEMBRANE PROTEIN YBBJ"/>
    <property type="match status" value="1"/>
</dbReference>
<dbReference type="Pfam" id="PF24961">
    <property type="entry name" value="NfeD_membrane"/>
    <property type="match status" value="1"/>
</dbReference>
<feature type="chain" id="PRO_5016861427" evidence="6">
    <location>
        <begin position="23"/>
        <end position="467"/>
    </location>
</feature>
<dbReference type="CDD" id="cd07021">
    <property type="entry name" value="Clp_protease_NfeD_like"/>
    <property type="match status" value="1"/>
</dbReference>
<comment type="caution">
    <text evidence="10">The sequence shown here is derived from an EMBL/GenBank/DDBJ whole genome shotgun (WGS) entry which is preliminary data.</text>
</comment>
<organism evidence="10 11">
    <name type="scientific">Marinilabilia salmonicolor</name>
    <dbReference type="NCBI Taxonomy" id="989"/>
    <lineage>
        <taxon>Bacteria</taxon>
        <taxon>Pseudomonadati</taxon>
        <taxon>Bacteroidota</taxon>
        <taxon>Bacteroidia</taxon>
        <taxon>Marinilabiliales</taxon>
        <taxon>Marinilabiliaceae</taxon>
        <taxon>Marinilabilia</taxon>
    </lineage>
</organism>
<dbReference type="GO" id="GO:0008233">
    <property type="term" value="F:peptidase activity"/>
    <property type="evidence" value="ECO:0007669"/>
    <property type="project" value="UniProtKB-KW"/>
</dbReference>
<gene>
    <name evidence="10" type="ORF">DFO77_13325</name>
</gene>
<keyword evidence="6" id="KW-0732">Signal</keyword>
<dbReference type="InterPro" id="IPR012340">
    <property type="entry name" value="NA-bd_OB-fold"/>
</dbReference>
<evidence type="ECO:0000259" key="7">
    <source>
        <dbReference type="Pfam" id="PF01957"/>
    </source>
</evidence>
<evidence type="ECO:0000256" key="5">
    <source>
        <dbReference type="SAM" id="Phobius"/>
    </source>
</evidence>
<dbReference type="InterPro" id="IPR056739">
    <property type="entry name" value="NfeD_membrane"/>
</dbReference>
<reference evidence="10 11" key="1">
    <citation type="submission" date="2018-07" db="EMBL/GenBank/DDBJ databases">
        <title>Freshwater and sediment microbial communities from various areas in North America, analyzing microbe dynamics in response to fracking.</title>
        <authorList>
            <person name="Lamendella R."/>
        </authorList>
    </citation>
    <scope>NUCLEOTIDE SEQUENCE [LARGE SCALE GENOMIC DNA]</scope>
    <source>
        <strain evidence="10 11">160A</strain>
    </source>
</reference>
<name>A0A368UJX5_9BACT</name>
<dbReference type="RefSeq" id="WP_114437996.1">
    <property type="nucleotide sequence ID" value="NZ_QPIZ01000033.1"/>
</dbReference>
<dbReference type="Gene3D" id="3.90.226.10">
    <property type="entry name" value="2-enoyl-CoA Hydratase, Chain A, domain 1"/>
    <property type="match status" value="1"/>
</dbReference>
<evidence type="ECO:0000259" key="8">
    <source>
        <dbReference type="Pfam" id="PF24961"/>
    </source>
</evidence>
<keyword evidence="2 5" id="KW-0812">Transmembrane</keyword>
<feature type="domain" description="NfeD-like C-terminal" evidence="7">
    <location>
        <begin position="410"/>
        <end position="463"/>
    </location>
</feature>
<dbReference type="Pfam" id="PF25145">
    <property type="entry name" value="NfeD1b_N"/>
    <property type="match status" value="1"/>
</dbReference>
<dbReference type="AlphaFoldDB" id="A0A368UJX5"/>
<evidence type="ECO:0000256" key="4">
    <source>
        <dbReference type="ARBA" id="ARBA00023136"/>
    </source>
</evidence>